<feature type="domain" description="Thymidylate synthase/dCMP hydroxymethylase" evidence="8">
    <location>
        <begin position="4"/>
        <end position="315"/>
    </location>
</feature>
<dbReference type="EMBL" id="UGIX01000001">
    <property type="protein sequence ID" value="STP66715.1"/>
    <property type="molecule type" value="Genomic_DNA"/>
</dbReference>
<comment type="pathway">
    <text evidence="6">Pyrimidine metabolism; dTTP biosynthesis.</text>
</comment>
<evidence type="ECO:0000313" key="11">
    <source>
        <dbReference type="EMBL" id="PTN77685.1"/>
    </source>
</evidence>
<protein>
    <recommendedName>
        <fullName evidence="1 6">Thymidylate synthase</fullName>
        <shortName evidence="6">TS</shortName>
        <shortName evidence="6">TSase</shortName>
        <ecNumber evidence="1 6">2.1.1.45</ecNumber>
    </recommendedName>
</protein>
<dbReference type="InterPro" id="IPR000398">
    <property type="entry name" value="Thymidylate_synthase"/>
</dbReference>
<feature type="binding site" evidence="6">
    <location>
        <position position="314"/>
    </location>
    <ligand>
        <name>(6R)-5,10-methylene-5,6,7,8-tetrahydrofolate</name>
        <dbReference type="ChEBI" id="CHEBI:15636"/>
    </ligand>
</feature>
<evidence type="ECO:0000313" key="16">
    <source>
        <dbReference type="EMBL" id="WER44153.1"/>
    </source>
</evidence>
<dbReference type="InterPro" id="IPR023451">
    <property type="entry name" value="Thymidate_synth/dCMP_Mease_dom"/>
</dbReference>
<dbReference type="PRINTS" id="PR00108">
    <property type="entry name" value="THYMDSNTHASE"/>
</dbReference>
<evidence type="ECO:0000313" key="15">
    <source>
        <dbReference type="EMBL" id="WEH21259.1"/>
    </source>
</evidence>
<dbReference type="Proteomes" id="UP000254396">
    <property type="component" value="Unassembled WGS sequence"/>
</dbReference>
<dbReference type="InterPro" id="IPR036926">
    <property type="entry name" value="Thymidate_synth/dCMP_Mease_sf"/>
</dbReference>
<evidence type="ECO:0000313" key="21">
    <source>
        <dbReference type="Proteomes" id="UP000516122"/>
    </source>
</evidence>
<dbReference type="NCBIfam" id="TIGR03284">
    <property type="entry name" value="thym_sym"/>
    <property type="match status" value="1"/>
</dbReference>
<proteinExistence type="inferred from homology"/>
<comment type="caution">
    <text evidence="6">Lacks conserved residue(s) required for the propagation of feature annotation.</text>
</comment>
<reference evidence="13 19" key="3">
    <citation type="submission" date="2018-10" db="EMBL/GenBank/DDBJ databases">
        <title>Genotypes and phenotypes of Enterococci isolated from broiler chickens.</title>
        <authorList>
            <person name="Muhammad A.R."/>
            <person name="Diarra M.S."/>
        </authorList>
    </citation>
    <scope>NUCLEOTIDE SEQUENCE [LARGE SCALE GENOMIC DNA]</scope>
    <source>
        <strain evidence="13 19">LIT2 A36'</strain>
    </source>
</reference>
<evidence type="ECO:0000313" key="18">
    <source>
        <dbReference type="Proteomes" id="UP000254396"/>
    </source>
</evidence>
<comment type="subcellular location">
    <subcellularLocation>
        <location evidence="6">Cytoplasm</location>
    </subcellularLocation>
</comment>
<dbReference type="Proteomes" id="UP001222182">
    <property type="component" value="Chromosome"/>
</dbReference>
<evidence type="ECO:0000259" key="8">
    <source>
        <dbReference type="Pfam" id="PF00303"/>
    </source>
</evidence>
<dbReference type="GO" id="GO:0004799">
    <property type="term" value="F:thymidylate synthase activity"/>
    <property type="evidence" value="ECO:0007669"/>
    <property type="project" value="UniProtKB-UniRule"/>
</dbReference>
<evidence type="ECO:0000313" key="22">
    <source>
        <dbReference type="Proteomes" id="UP001221642"/>
    </source>
</evidence>
<dbReference type="InterPro" id="IPR020940">
    <property type="entry name" value="Thymidylate_synthase_AS"/>
</dbReference>
<dbReference type="EMBL" id="CP119528">
    <property type="protein sequence ID" value="WER44153.1"/>
    <property type="molecule type" value="Genomic_DNA"/>
</dbReference>
<dbReference type="EMBL" id="PZZH01000001">
    <property type="protein sequence ID" value="PTN77685.1"/>
    <property type="molecule type" value="Genomic_DNA"/>
</dbReference>
<dbReference type="EC" id="2.1.1.45" evidence="1 6"/>
<feature type="binding site" description="in other chain" evidence="6">
    <location>
        <begin position="217"/>
        <end position="220"/>
    </location>
    <ligand>
        <name>dUMP</name>
        <dbReference type="ChEBI" id="CHEBI:246422"/>
        <note>ligand shared between dimeric partners</note>
    </ligand>
</feature>
<dbReference type="GO" id="GO:0005829">
    <property type="term" value="C:cytosol"/>
    <property type="evidence" value="ECO:0007669"/>
    <property type="project" value="TreeGrafter"/>
</dbReference>
<accession>A0A1J6YWI5</accession>
<evidence type="ECO:0000313" key="9">
    <source>
        <dbReference type="EMBL" id="MDN3191207.1"/>
    </source>
</evidence>
<dbReference type="EMBL" id="WVTJ01000001">
    <property type="protein sequence ID" value="MXS51355.1"/>
    <property type="molecule type" value="Genomic_DNA"/>
</dbReference>
<evidence type="ECO:0000256" key="5">
    <source>
        <dbReference type="ARBA" id="ARBA00022727"/>
    </source>
</evidence>
<evidence type="ECO:0000256" key="1">
    <source>
        <dbReference type="ARBA" id="ARBA00011947"/>
    </source>
</evidence>
<gene>
    <name evidence="6 14" type="primary">thyA</name>
    <name evidence="11" type="ORF">DAI13_07960</name>
    <name evidence="13" type="ORF">EGW16_01380</name>
    <name evidence="10" type="ORF">GTI81_01225</name>
    <name evidence="12" type="ORF">H9Q64_03060</name>
    <name evidence="14" type="ORF">NCTC13379_02249</name>
    <name evidence="16" type="ORF">P0083_07765</name>
    <name evidence="15" type="ORF">P0D81_09220</name>
    <name evidence="9" type="ORF">P0E79_01710</name>
</gene>
<reference evidence="9" key="6">
    <citation type="journal article" date="2023" name="Pathogens">
        <title>Prevalence of Enterococcus spp. and the Whole-Genome Characteristics of Enterococcus faecium and Enterococcus faecalis Strains Isolated from Free-Living Birds in Poland.</title>
        <authorList>
            <person name="Kwit R."/>
            <person name="Zajac M."/>
            <person name="Smialowska-Weglinska A."/>
            <person name="Skarzynska M."/>
            <person name="Bomba A."/>
            <person name="Lalak A."/>
            <person name="Skrzypiec E."/>
            <person name="Wojdat D."/>
            <person name="Koza W."/>
            <person name="Mikos-Wojewoda E."/>
            <person name="Pasim P."/>
            <person name="Skora M."/>
            <person name="Polak M."/>
            <person name="Wiacek J."/>
            <person name="Wasyl D."/>
        </authorList>
    </citation>
    <scope>NUCLEOTIDE SEQUENCE</scope>
    <source>
        <strain evidence="9">691B_2</strain>
    </source>
</reference>
<dbReference type="PROSITE" id="PS00091">
    <property type="entry name" value="THYMIDYLATE_SYNTHASE"/>
    <property type="match status" value="1"/>
</dbReference>
<evidence type="ECO:0000256" key="4">
    <source>
        <dbReference type="ARBA" id="ARBA00022679"/>
    </source>
</evidence>
<reference evidence="15 22" key="7">
    <citation type="submission" date="2023-02" db="EMBL/GenBank/DDBJ databases">
        <title>Results of the 2020 Genomic Proficiency Test for the network of European Union Reference Laboratory for Antimicrobial Resistance assessing whole genome sequencing capacities.</title>
        <authorList>
            <person name="Hoffmann M."/>
            <person name="Luo Y."/>
            <person name="Sorensen L.H."/>
            <person name="Pedersen S.K."/>
            <person name="Hendriksen R.S."/>
        </authorList>
    </citation>
    <scope>NUCLEOTIDE SEQUENCE [LARGE SCALE GENOMIC DNA]</scope>
    <source>
        <strain evidence="15 22">GENOMIC22-006</strain>
    </source>
</reference>
<keyword evidence="2 6" id="KW-0963">Cytoplasm</keyword>
<dbReference type="GeneID" id="60893881"/>
<feature type="active site" evidence="7">
    <location>
        <position position="197"/>
    </location>
</feature>
<dbReference type="EMBL" id="JAREWH010000001">
    <property type="protein sequence ID" value="MDN3191207.1"/>
    <property type="molecule type" value="Genomic_DNA"/>
</dbReference>
<comment type="similarity">
    <text evidence="6">Belongs to the thymidylate synthase family. Bacterial-type ThyA subfamily.</text>
</comment>
<dbReference type="Pfam" id="PF00303">
    <property type="entry name" value="Thymidylat_synt"/>
    <property type="match status" value="1"/>
</dbReference>
<dbReference type="HAMAP" id="MF_00008">
    <property type="entry name" value="Thymidy_synth_bact"/>
    <property type="match status" value="1"/>
</dbReference>
<evidence type="ECO:0000313" key="20">
    <source>
        <dbReference type="Proteomes" id="UP000429730"/>
    </source>
</evidence>
<organism evidence="14 18">
    <name type="scientific">Enterococcus faecalis</name>
    <name type="common">Streptococcus faecalis</name>
    <dbReference type="NCBI Taxonomy" id="1351"/>
    <lineage>
        <taxon>Bacteria</taxon>
        <taxon>Bacillati</taxon>
        <taxon>Bacillota</taxon>
        <taxon>Bacilli</taxon>
        <taxon>Lactobacillales</taxon>
        <taxon>Enterococcaceae</taxon>
        <taxon>Enterococcus</taxon>
    </lineage>
</organism>
<dbReference type="OMA" id="AYGRFWR"/>
<evidence type="ECO:0000313" key="10">
    <source>
        <dbReference type="EMBL" id="MXS51355.1"/>
    </source>
</evidence>
<reference evidence="11 17" key="1">
    <citation type="submission" date="2018-04" db="EMBL/GenBank/DDBJ databases">
        <authorList>
            <person name="Van Tyne D."/>
        </authorList>
    </citation>
    <scope>NUCLEOTIDE SEQUENCE [LARGE SCALE GENOMIC DNA]</scope>
    <source>
        <strain evidence="11 17">B2535</strain>
    </source>
</reference>
<feature type="binding site" description="in other chain" evidence="6">
    <location>
        <begin position="258"/>
        <end position="260"/>
    </location>
    <ligand>
        <name>dUMP</name>
        <dbReference type="ChEBI" id="CHEBI:246422"/>
        <note>ligand shared between dimeric partners</note>
    </ligand>
</feature>
<name>A0A1J6YWI5_ENTFL</name>
<comment type="catalytic activity">
    <reaction evidence="6">
        <text>dUMP + (6R)-5,10-methylene-5,6,7,8-tetrahydrofolate = 7,8-dihydrofolate + dTMP</text>
        <dbReference type="Rhea" id="RHEA:12104"/>
        <dbReference type="ChEBI" id="CHEBI:15636"/>
        <dbReference type="ChEBI" id="CHEBI:57451"/>
        <dbReference type="ChEBI" id="CHEBI:63528"/>
        <dbReference type="ChEBI" id="CHEBI:246422"/>
        <dbReference type="EC" id="2.1.1.45"/>
    </reaction>
</comment>
<evidence type="ECO:0000256" key="2">
    <source>
        <dbReference type="ARBA" id="ARBA00022490"/>
    </source>
</evidence>
<evidence type="ECO:0000256" key="7">
    <source>
        <dbReference type="PROSITE-ProRule" id="PRU10016"/>
    </source>
</evidence>
<dbReference type="InterPro" id="IPR045097">
    <property type="entry name" value="Thymidate_synth/dCMP_Mease"/>
</dbReference>
<evidence type="ECO:0000313" key="19">
    <source>
        <dbReference type="Proteomes" id="UP000281488"/>
    </source>
</evidence>
<feature type="active site" description="Nucleophile" evidence="6">
    <location>
        <position position="197"/>
    </location>
</feature>
<dbReference type="Proteomes" id="UP000244140">
    <property type="component" value="Unassembled WGS sequence"/>
</dbReference>
<dbReference type="EMBL" id="CP119159">
    <property type="protein sequence ID" value="WEH21259.1"/>
    <property type="molecule type" value="Genomic_DNA"/>
</dbReference>
<dbReference type="Proteomes" id="UP000429730">
    <property type="component" value="Unassembled WGS sequence"/>
</dbReference>
<dbReference type="RefSeq" id="WP_002357569.1">
    <property type="nucleotide sequence ID" value="NZ_AP018538.1"/>
</dbReference>
<reference evidence="16 23" key="8">
    <citation type="submission" date="2023-03" db="EMBL/GenBank/DDBJ databases">
        <title>Complete genome sequence of an Enterococcus faecalis urinary isolate.</title>
        <authorList>
            <person name="Brauer A.L."/>
            <person name="Armbruster C.E."/>
        </authorList>
    </citation>
    <scope>NUCLEOTIDE SEQUENCE [LARGE SCALE GENOMIC DNA]</scope>
    <source>
        <strain evidence="16 23">3143</strain>
    </source>
</reference>
<feature type="binding site" evidence="6">
    <location>
        <position position="220"/>
    </location>
    <ligand>
        <name>(6R)-5,10-methylene-5,6,7,8-tetrahydrofolate</name>
        <dbReference type="ChEBI" id="CHEBI:15636"/>
    </ligand>
</feature>
<evidence type="ECO:0000313" key="13">
    <source>
        <dbReference type="EMBL" id="ROX35015.1"/>
    </source>
</evidence>
<evidence type="ECO:0000313" key="17">
    <source>
        <dbReference type="Proteomes" id="UP000244140"/>
    </source>
</evidence>
<sequence length="315" mass="36344">MEEAYLALGKKILEEGHFKEDRTGTGTYSLFGYQMRFDLAKGFPLLTTKRVPFGLIKSELLWFLKGDTNIRYLLERNNHIWDEWAFERYVKSADYQGPDMTDFGHRVLQDPAFAEQYKEEHQKFCDAILNDAEFAEKYGELGNIYGAQWRHWETKDGSFIDQLANVIEMIKTNPDSRRLIVSAWNPEDVPSMALPPCHTMFQFYVNEGKLSCQLYQRSADVFLGVPFNIASYALLTHLIAHETGLEVGEFVHTLGDAHLYQNHVEQMQEQLSREVRSFPTLVLNPDKASVFDFDMEDIKVEGYDPHPTIKAPIAV</sequence>
<evidence type="ECO:0000313" key="23">
    <source>
        <dbReference type="Proteomes" id="UP001222182"/>
    </source>
</evidence>
<dbReference type="GO" id="GO:0006235">
    <property type="term" value="P:dTTP biosynthetic process"/>
    <property type="evidence" value="ECO:0007669"/>
    <property type="project" value="UniProtKB-UniRule"/>
</dbReference>
<evidence type="ECO:0000256" key="3">
    <source>
        <dbReference type="ARBA" id="ARBA00022603"/>
    </source>
</evidence>
<dbReference type="Proteomes" id="UP001173174">
    <property type="component" value="Unassembled WGS sequence"/>
</dbReference>
<dbReference type="Gene3D" id="3.30.572.10">
    <property type="entry name" value="Thymidylate synthase/dCMP hydroxymethylase domain"/>
    <property type="match status" value="1"/>
</dbReference>
<dbReference type="EMBL" id="CP060804">
    <property type="protein sequence ID" value="QNP38298.1"/>
    <property type="molecule type" value="Genomic_DNA"/>
</dbReference>
<dbReference type="SUPFAM" id="SSF55831">
    <property type="entry name" value="Thymidylate synthase/dCMP hydroxymethylase"/>
    <property type="match status" value="1"/>
</dbReference>
<dbReference type="PANTHER" id="PTHR11548:SF9">
    <property type="entry name" value="THYMIDYLATE SYNTHASE"/>
    <property type="match status" value="1"/>
</dbReference>
<feature type="binding site" evidence="6">
    <location>
        <begin position="177"/>
        <end position="178"/>
    </location>
    <ligand>
        <name>dUMP</name>
        <dbReference type="ChEBI" id="CHEBI:246422"/>
        <note>ligand shared between dimeric partners</note>
    </ligand>
</feature>
<dbReference type="EMBL" id="RKMZ01000001">
    <property type="protein sequence ID" value="ROX35015.1"/>
    <property type="molecule type" value="Genomic_DNA"/>
</dbReference>
<keyword evidence="3 6" id="KW-0489">Methyltransferase</keyword>
<comment type="subunit">
    <text evidence="6">Homodimer.</text>
</comment>
<reference evidence="12 21" key="5">
    <citation type="submission" date="2020-08" db="EMBL/GenBank/DDBJ databases">
        <title>Enterococcus faecalis SF28073 genome assembly.</title>
        <authorList>
            <person name="Duerkop B.A."/>
            <person name="Johnson C.N."/>
        </authorList>
    </citation>
    <scope>NUCLEOTIDE SEQUENCE [LARGE SCALE GENOMIC DNA]</scope>
    <source>
        <strain evidence="12 21">SF28073</strain>
    </source>
</reference>
<evidence type="ECO:0000313" key="12">
    <source>
        <dbReference type="EMBL" id="QNP38298.1"/>
    </source>
</evidence>
<dbReference type="Proteomes" id="UP001221642">
    <property type="component" value="Chromosome"/>
</dbReference>
<dbReference type="eggNOG" id="COG0207">
    <property type="taxonomic scope" value="Bacteria"/>
</dbReference>
<dbReference type="GO" id="GO:0032259">
    <property type="term" value="P:methylation"/>
    <property type="evidence" value="ECO:0007669"/>
    <property type="project" value="UniProtKB-KW"/>
</dbReference>
<dbReference type="PANTHER" id="PTHR11548">
    <property type="entry name" value="THYMIDYLATE SYNTHASE 1"/>
    <property type="match status" value="1"/>
</dbReference>
<dbReference type="SMR" id="A0A1J6YWI5"/>
<comment type="function">
    <text evidence="6">Catalyzes the reductive methylation of 2'-deoxyuridine-5'-monophosphate (dUMP) to 2'-deoxythymidine-5'-monophosphate (dTMP) while utilizing 5,10-methylenetetrahydrofolate (mTHF) as the methyl donor and reductant in the reaction, yielding dihydrofolate (DHF) as a by-product. This enzymatic reaction provides an intracellular de novo source of dTMP, an essential precursor for DNA biosynthesis.</text>
</comment>
<dbReference type="Proteomes" id="UP000281488">
    <property type="component" value="Unassembled WGS sequence"/>
</dbReference>
<dbReference type="CDD" id="cd00351">
    <property type="entry name" value="TS_Pyrimidine_HMase"/>
    <property type="match status" value="1"/>
</dbReference>
<dbReference type="NCBIfam" id="NF002496">
    <property type="entry name" value="PRK01827.1-2"/>
    <property type="match status" value="1"/>
</dbReference>
<dbReference type="UniPathway" id="UPA00575"/>
<keyword evidence="5 6" id="KW-0545">Nucleotide biosynthesis</keyword>
<feature type="binding site" description="in other chain" evidence="6">
    <location>
        <position position="228"/>
    </location>
    <ligand>
        <name>dUMP</name>
        <dbReference type="ChEBI" id="CHEBI:246422"/>
        <note>ligand shared between dimeric partners</note>
    </ligand>
</feature>
<reference evidence="10 20" key="4">
    <citation type="submission" date="2019-04" db="EMBL/GenBank/DDBJ databases">
        <title>Step-wise assembly of the neonatal virome modulated by breast feeding.</title>
        <authorList>
            <person name="Liang G."/>
            <person name="Bushman F."/>
        </authorList>
    </citation>
    <scope>NUCLEOTIDE SEQUENCE [LARGE SCALE GENOMIC DNA]</scope>
    <source>
        <strain evidence="10 20">E3754</strain>
    </source>
</reference>
<dbReference type="Proteomes" id="UP000516122">
    <property type="component" value="Chromosome"/>
</dbReference>
<dbReference type="GO" id="GO:0006231">
    <property type="term" value="P:dTMP biosynthetic process"/>
    <property type="evidence" value="ECO:0007669"/>
    <property type="project" value="UniProtKB-UniRule"/>
</dbReference>
<dbReference type="AlphaFoldDB" id="A0A1J6YWI5"/>
<evidence type="ECO:0000313" key="14">
    <source>
        <dbReference type="EMBL" id="STP66715.1"/>
    </source>
</evidence>
<feature type="binding site" description="in other chain" evidence="6">
    <location>
        <position position="22"/>
    </location>
    <ligand>
        <name>dUMP</name>
        <dbReference type="ChEBI" id="CHEBI:246422"/>
        <note>ligand shared between dimeric partners</note>
    </ligand>
</feature>
<reference evidence="14 18" key="2">
    <citation type="submission" date="2018-06" db="EMBL/GenBank/DDBJ databases">
        <authorList>
            <consortium name="Pathogen Informatics"/>
            <person name="Doyle S."/>
        </authorList>
    </citation>
    <scope>NUCLEOTIDE SEQUENCE [LARGE SCALE GENOMIC DNA]</scope>
    <source>
        <strain evidence="14 18">NCTC13379</strain>
    </source>
</reference>
<keyword evidence="4 6" id="KW-0808">Transferase</keyword>
<evidence type="ECO:0000256" key="6">
    <source>
        <dbReference type="HAMAP-Rule" id="MF_00008"/>
    </source>
</evidence>
<reference evidence="9" key="9">
    <citation type="submission" date="2023-03" db="EMBL/GenBank/DDBJ databases">
        <authorList>
            <person name="Zajac M."/>
            <person name="Kwit R."/>
            <person name="Wasyl D."/>
        </authorList>
    </citation>
    <scope>NUCLEOTIDE SEQUENCE</scope>
    <source>
        <strain evidence="9">691B_2</strain>
    </source>
</reference>